<dbReference type="PANTHER" id="PTHR33619:SF3">
    <property type="entry name" value="POLYSACCHARIDE EXPORT PROTEIN GFCE-RELATED"/>
    <property type="match status" value="1"/>
</dbReference>
<dbReference type="GO" id="GO:0015159">
    <property type="term" value="F:polysaccharide transmembrane transporter activity"/>
    <property type="evidence" value="ECO:0007669"/>
    <property type="project" value="InterPro"/>
</dbReference>
<dbReference type="PANTHER" id="PTHR33619">
    <property type="entry name" value="POLYSACCHARIDE EXPORT PROTEIN GFCE-RELATED"/>
    <property type="match status" value="1"/>
</dbReference>
<feature type="signal peptide" evidence="2">
    <location>
        <begin position="1"/>
        <end position="27"/>
    </location>
</feature>
<evidence type="ECO:0000259" key="4">
    <source>
        <dbReference type="Pfam" id="PF10531"/>
    </source>
</evidence>
<evidence type="ECO:0000256" key="2">
    <source>
        <dbReference type="SAM" id="SignalP"/>
    </source>
</evidence>
<feature type="domain" description="Soluble ligand binding" evidence="4">
    <location>
        <begin position="405"/>
        <end position="452"/>
    </location>
</feature>
<sequence length="842" mass="93283">MKFVLKRISVFLVICLLNTICPLPALAADVTTTINNLTPQQKEEVKNLTPQQKDEIKKALGFDTPQPSASGTTKPVVKQAVDLEQTTLKDDETIVPGDQKEAAVAAELSAIEQGFTRQVGDQSTTLRQFGYNVFSKTVGQRFSSTAGIPLGVDYNINTGDQLVVTIWGNINDTYALEVDERGTVTLPKVGVIQLAGYSLAKAKDILTQRLAETYVADFNLDLTLKEIGSIKIYVIGEVANPGAYTIKSNNTLYDAIFMAGGPTRVGSLRNIKLLRNNQVIQAVDLYQFILHGKKPGDVIMKSGDVVQIPPIGETIAISGNVRRPAIYELKGKTDLNDFIVGLAGGITPTTYLQRLQIERKKDNRAETAIDIDYADYLKTKDSQPVYLSNLDYITVFSITSTIKNVVYLQGNVIRPGRYELESGMRLGDLLAKAQGLAPETYMQRAQIIRLVPPDMRPKIMAIDLSLLKAGEVENNPYLKEFDKIRIFSKTELEGSPTVYVNGEINDGDSSFPLTQGMHVSDLIFQAGGLKESAFHKAELIRNEKNQVVIYTLDLKRILTDKDKNEDLLLQKNDYLFVRIDPDYFSVNIVTLKGNVLYPGNYILHKGEHLSSVIDRAGGFTDKAFLEGAVFIREALKAKQLSEIEKVKKEFAENKRRELSEIPYGLPSGEAEFRAGSINREYDFALRKLEMDIPGRVVIQLGNLKTGSDQDIVLQAGDSLTIPNKEMGVIVLGEIYSPATILYEKGKTVNDYVNACGGETTFADFKETRVLRVSGKTEKINWTMAVKPGDTIFVPTKPLSLTRYQKPFDWNQFWGTAGDVAKTLASLTTSLVSVYLLYITANK</sequence>
<reference evidence="5 6" key="1">
    <citation type="journal article" date="2016" name="Nat. Commun.">
        <title>Thousands of microbial genomes shed light on interconnected biogeochemical processes in an aquifer system.</title>
        <authorList>
            <person name="Anantharaman K."/>
            <person name="Brown C.T."/>
            <person name="Hug L.A."/>
            <person name="Sharon I."/>
            <person name="Castelle C.J."/>
            <person name="Probst A.J."/>
            <person name="Thomas B.C."/>
            <person name="Singh A."/>
            <person name="Wilkins M.J."/>
            <person name="Karaoz U."/>
            <person name="Brodie E.L."/>
            <person name="Williams K.H."/>
            <person name="Hubbard S.S."/>
            <person name="Banfield J.F."/>
        </authorList>
    </citation>
    <scope>NUCLEOTIDE SEQUENCE [LARGE SCALE GENOMIC DNA]</scope>
</reference>
<gene>
    <name evidence="5" type="ORF">A2462_06120</name>
</gene>
<dbReference type="InterPro" id="IPR049712">
    <property type="entry name" value="Poly_export"/>
</dbReference>
<dbReference type="AlphaFoldDB" id="A0A1F4TQV6"/>
<accession>A0A1F4TQV6</accession>
<feature type="chain" id="PRO_5009514649" description="Soluble ligand binding domain-containing protein" evidence="2">
    <location>
        <begin position="28"/>
        <end position="842"/>
    </location>
</feature>
<dbReference type="Pfam" id="PF02563">
    <property type="entry name" value="Poly_export"/>
    <property type="match status" value="1"/>
</dbReference>
<feature type="domain" description="Soluble ligand binding" evidence="4">
    <location>
        <begin position="588"/>
        <end position="625"/>
    </location>
</feature>
<keyword evidence="1 2" id="KW-0732">Signal</keyword>
<feature type="domain" description="Soluble ligand binding" evidence="4">
    <location>
        <begin position="498"/>
        <end position="541"/>
    </location>
</feature>
<name>A0A1F4TQV6_UNCSA</name>
<feature type="domain" description="Soluble ligand binding" evidence="4">
    <location>
        <begin position="231"/>
        <end position="276"/>
    </location>
</feature>
<organism evidence="5 6">
    <name type="scientific">candidate division WOR-1 bacterium RIFOXYC2_FULL_41_25</name>
    <dbReference type="NCBI Taxonomy" id="1802586"/>
    <lineage>
        <taxon>Bacteria</taxon>
        <taxon>Bacillati</taxon>
        <taxon>Saganbacteria</taxon>
    </lineage>
</organism>
<feature type="domain" description="Soluble ligand binding" evidence="4">
    <location>
        <begin position="315"/>
        <end position="362"/>
    </location>
</feature>
<evidence type="ECO:0000259" key="3">
    <source>
        <dbReference type="Pfam" id="PF02563"/>
    </source>
</evidence>
<evidence type="ECO:0000313" key="5">
    <source>
        <dbReference type="EMBL" id="OGC35112.1"/>
    </source>
</evidence>
<feature type="domain" description="Soluble ligand binding" evidence="4">
    <location>
        <begin position="730"/>
        <end position="778"/>
    </location>
</feature>
<dbReference type="Pfam" id="PF10531">
    <property type="entry name" value="SLBB"/>
    <property type="match status" value="6"/>
</dbReference>
<evidence type="ECO:0000313" key="6">
    <source>
        <dbReference type="Proteomes" id="UP000177309"/>
    </source>
</evidence>
<dbReference type="Gene3D" id="3.30.1950.10">
    <property type="entry name" value="wza like domain"/>
    <property type="match status" value="1"/>
</dbReference>
<dbReference type="EMBL" id="MEUI01000008">
    <property type="protein sequence ID" value="OGC35112.1"/>
    <property type="molecule type" value="Genomic_DNA"/>
</dbReference>
<dbReference type="Gene3D" id="3.10.560.10">
    <property type="entry name" value="Outer membrane lipoprotein wza domain like"/>
    <property type="match status" value="6"/>
</dbReference>
<dbReference type="Proteomes" id="UP000177309">
    <property type="component" value="Unassembled WGS sequence"/>
</dbReference>
<evidence type="ECO:0000256" key="1">
    <source>
        <dbReference type="ARBA" id="ARBA00022729"/>
    </source>
</evidence>
<dbReference type="InterPro" id="IPR003715">
    <property type="entry name" value="Poly_export_N"/>
</dbReference>
<proteinExistence type="predicted"/>
<protein>
    <recommendedName>
        <fullName evidence="7">Soluble ligand binding domain-containing protein</fullName>
    </recommendedName>
</protein>
<dbReference type="InterPro" id="IPR019554">
    <property type="entry name" value="Soluble_ligand-bd"/>
</dbReference>
<feature type="domain" description="Polysaccharide export protein N-terminal" evidence="3">
    <location>
        <begin position="153"/>
        <end position="224"/>
    </location>
</feature>
<comment type="caution">
    <text evidence="5">The sequence shown here is derived from an EMBL/GenBank/DDBJ whole genome shotgun (WGS) entry which is preliminary data.</text>
</comment>
<evidence type="ECO:0008006" key="7">
    <source>
        <dbReference type="Google" id="ProtNLM"/>
    </source>
</evidence>